<dbReference type="PANTHER" id="PTHR43174:SF3">
    <property type="entry name" value="UDP-N-ACETYLGLUCOSAMINE 2-EPIMERASE"/>
    <property type="match status" value="1"/>
</dbReference>
<comment type="caution">
    <text evidence="2">The sequence shown here is derived from an EMBL/GenBank/DDBJ whole genome shotgun (WGS) entry which is preliminary data.</text>
</comment>
<dbReference type="InterPro" id="IPR020004">
    <property type="entry name" value="UDP-GlcNAc_Epase"/>
</dbReference>
<evidence type="ECO:0000313" key="2">
    <source>
        <dbReference type="EMBL" id="CUU79841.1"/>
    </source>
</evidence>
<evidence type="ECO:0000313" key="3">
    <source>
        <dbReference type="Proteomes" id="UP000052237"/>
    </source>
</evidence>
<keyword evidence="3" id="KW-1185">Reference proteome</keyword>
<keyword evidence="2" id="KW-0413">Isomerase</keyword>
<protein>
    <submittedName>
        <fullName evidence="2">UDP-N-acetylglucosamine 2-epimerase</fullName>
        <ecNumber evidence="2">5.1.3.14</ecNumber>
    </submittedName>
</protein>
<dbReference type="PANTHER" id="PTHR43174">
    <property type="entry name" value="UDP-N-ACETYLGLUCOSAMINE 2-EPIMERASE"/>
    <property type="match status" value="1"/>
</dbReference>
<dbReference type="Proteomes" id="UP000052237">
    <property type="component" value="Unassembled WGS sequence"/>
</dbReference>
<dbReference type="InterPro" id="IPR029767">
    <property type="entry name" value="WecB-like"/>
</dbReference>
<sequence>MTKRKICVVTGTRAEYGLLYWLIKGIQESDDLELQLIVTGAHLEERFGFTYKEIEKDFPNFDKVPLGLKNDNEDSVCHSISLAIDGFANKFRALKPDILMVLGDRYEILSATIAGMVYRIPIAHIHGGEKTEGAFDEAIRHSITKMSHLHFVATDEYARRVIQLGEEPNRVFNVGGMGIENIKRLNLLSRSEFEQSINFKLNKKNILVTFHPVTLEKGAAKEQFKELLNALDELKDTNIIFTKANADIGGKIINQMIDKYSSKNSSKAVSFASLGTLRYLSALKHVDMVVGNSSSGLAEAPSFKIATINIGDRQKGRIKADSIIDCEPNKLSIQKAINKAYTKEFKSVLENTINPYGDGNASIKIIEVLKKVNLDNILKKKFWDIGVNG</sequence>
<dbReference type="AlphaFoldDB" id="A0A0S4S2J0"/>
<dbReference type="EMBL" id="FAVB01000002">
    <property type="protein sequence ID" value="CUU79841.1"/>
    <property type="molecule type" value="Genomic_DNA"/>
</dbReference>
<dbReference type="RefSeq" id="WP_059435132.1">
    <property type="nucleotide sequence ID" value="NZ_FAVB01000002.1"/>
</dbReference>
<dbReference type="Gene3D" id="3.40.50.2000">
    <property type="entry name" value="Glycogen Phosphorylase B"/>
    <property type="match status" value="2"/>
</dbReference>
<organism evidence="2 3">
    <name type="scientific">Campylobacter hyointestinalis subsp. hyointestinalis</name>
    <dbReference type="NCBI Taxonomy" id="91352"/>
    <lineage>
        <taxon>Bacteria</taxon>
        <taxon>Pseudomonadati</taxon>
        <taxon>Campylobacterota</taxon>
        <taxon>Epsilonproteobacteria</taxon>
        <taxon>Campylobacterales</taxon>
        <taxon>Campylobacteraceae</taxon>
        <taxon>Campylobacter</taxon>
    </lineage>
</organism>
<dbReference type="InterPro" id="IPR003331">
    <property type="entry name" value="UDP_GlcNAc_Epimerase_2_dom"/>
</dbReference>
<dbReference type="GO" id="GO:0004553">
    <property type="term" value="F:hydrolase activity, hydrolyzing O-glycosyl compounds"/>
    <property type="evidence" value="ECO:0007669"/>
    <property type="project" value="InterPro"/>
</dbReference>
<gene>
    <name evidence="2" type="primary">neuC</name>
    <name evidence="2" type="ORF">ERS686654_01120</name>
</gene>
<dbReference type="EC" id="5.1.3.14" evidence="2"/>
<dbReference type="GO" id="GO:0006047">
    <property type="term" value="P:UDP-N-acetylglucosamine metabolic process"/>
    <property type="evidence" value="ECO:0007669"/>
    <property type="project" value="InterPro"/>
</dbReference>
<evidence type="ECO:0000259" key="1">
    <source>
        <dbReference type="Pfam" id="PF02350"/>
    </source>
</evidence>
<dbReference type="GO" id="GO:0008761">
    <property type="term" value="F:UDP-N-acetylglucosamine 2-epimerase activity"/>
    <property type="evidence" value="ECO:0007669"/>
    <property type="project" value="UniProtKB-EC"/>
</dbReference>
<name>A0A0S4S2J0_CAMHY</name>
<dbReference type="NCBIfam" id="TIGR03568">
    <property type="entry name" value="NeuC_NnaA"/>
    <property type="match status" value="1"/>
</dbReference>
<dbReference type="SUPFAM" id="SSF53756">
    <property type="entry name" value="UDP-Glycosyltransferase/glycogen phosphorylase"/>
    <property type="match status" value="1"/>
</dbReference>
<dbReference type="Pfam" id="PF02350">
    <property type="entry name" value="Epimerase_2"/>
    <property type="match status" value="1"/>
</dbReference>
<dbReference type="CDD" id="cd03786">
    <property type="entry name" value="GTB_UDP-GlcNAc_2-Epimerase"/>
    <property type="match status" value="1"/>
</dbReference>
<reference evidence="2 3" key="1">
    <citation type="submission" date="2015-11" db="EMBL/GenBank/DDBJ databases">
        <authorList>
            <consortium name="Pathogen Informatics"/>
        </authorList>
    </citation>
    <scope>NUCLEOTIDE SEQUENCE [LARGE SCALE GENOMIC DNA]</scope>
    <source>
        <strain evidence="2 3">006A-0059</strain>
    </source>
</reference>
<proteinExistence type="predicted"/>
<feature type="domain" description="UDP-N-acetylglucosamine 2-epimerase" evidence="1">
    <location>
        <begin position="26"/>
        <end position="370"/>
    </location>
</feature>
<accession>A0A0S4S2J0</accession>